<dbReference type="PANTHER" id="PTHR31042:SF8">
    <property type="entry name" value="CORE-2_I-BRANCHING BETA-1,6-N-ACETYLGLUCOSAMINYLTRANSFERASE FAMILY PROTEIN"/>
    <property type="match status" value="1"/>
</dbReference>
<evidence type="ECO:0000256" key="1">
    <source>
        <dbReference type="ARBA" id="ARBA00004606"/>
    </source>
</evidence>
<keyword evidence="5" id="KW-0325">Glycoprotein</keyword>
<name>A0A6V7PWE1_ANACO</name>
<keyword evidence="3" id="KW-0808">Transferase</keyword>
<organism evidence="7">
    <name type="scientific">Ananas comosus var. bracteatus</name>
    <name type="common">red pineapple</name>
    <dbReference type="NCBI Taxonomy" id="296719"/>
    <lineage>
        <taxon>Eukaryota</taxon>
        <taxon>Viridiplantae</taxon>
        <taxon>Streptophyta</taxon>
        <taxon>Embryophyta</taxon>
        <taxon>Tracheophyta</taxon>
        <taxon>Spermatophyta</taxon>
        <taxon>Magnoliopsida</taxon>
        <taxon>Liliopsida</taxon>
        <taxon>Poales</taxon>
        <taxon>Bromeliaceae</taxon>
        <taxon>Bromelioideae</taxon>
        <taxon>Ananas</taxon>
    </lineage>
</organism>
<gene>
    <name evidence="7" type="ORF">CB5_LOCUS18199</name>
</gene>
<evidence type="ECO:0000256" key="3">
    <source>
        <dbReference type="ARBA" id="ARBA00022679"/>
    </source>
</evidence>
<dbReference type="GO" id="GO:0016757">
    <property type="term" value="F:glycosyltransferase activity"/>
    <property type="evidence" value="ECO:0007669"/>
    <property type="project" value="UniProtKB-KW"/>
</dbReference>
<dbReference type="GO" id="GO:0016020">
    <property type="term" value="C:membrane"/>
    <property type="evidence" value="ECO:0007669"/>
    <property type="project" value="UniProtKB-SubCell"/>
</dbReference>
<dbReference type="Pfam" id="PF02485">
    <property type="entry name" value="Branch"/>
    <property type="match status" value="1"/>
</dbReference>
<dbReference type="InterPro" id="IPR003406">
    <property type="entry name" value="Glyco_trans_14"/>
</dbReference>
<evidence type="ECO:0000256" key="6">
    <source>
        <dbReference type="SAM" id="Phobius"/>
    </source>
</evidence>
<reference evidence="7" key="1">
    <citation type="submission" date="2020-07" db="EMBL/GenBank/DDBJ databases">
        <authorList>
            <person name="Lin J."/>
        </authorList>
    </citation>
    <scope>NUCLEOTIDE SEQUENCE</scope>
</reference>
<accession>A0A6V7PWE1</accession>
<evidence type="ECO:0000313" key="7">
    <source>
        <dbReference type="EMBL" id="CAD1834988.1"/>
    </source>
</evidence>
<dbReference type="InterPro" id="IPR044174">
    <property type="entry name" value="BC10-like"/>
</dbReference>
<dbReference type="EMBL" id="LR862152">
    <property type="protein sequence ID" value="CAD1834988.1"/>
    <property type="molecule type" value="Genomic_DNA"/>
</dbReference>
<feature type="transmembrane region" description="Helical" evidence="6">
    <location>
        <begin position="20"/>
        <end position="47"/>
    </location>
</feature>
<evidence type="ECO:0000256" key="5">
    <source>
        <dbReference type="ARBA" id="ARBA00023180"/>
    </source>
</evidence>
<dbReference type="AlphaFoldDB" id="A0A6V7PWE1"/>
<protein>
    <submittedName>
        <fullName evidence="7">Uncharacterized protein</fullName>
    </submittedName>
</protein>
<sequence>MNPRTRRIADLLRECFDSGVAAPFLCCLSLSALAFAASCLTLHLIFFKFSPFQSLFSSSSHHLLYLPQPNNTTTPHHAPSPANLWHEMSDEELLRKAAASTTTTDSCGGTAEKRMKVAFMFLTRGRMPLAPLWERFFRGHDSRLFSVYVHAPPEFTEELPRGPSSSGVGSPARSVASCLANLL</sequence>
<proteinExistence type="predicted"/>
<keyword evidence="6" id="KW-1133">Transmembrane helix</keyword>
<keyword evidence="6" id="KW-0812">Transmembrane</keyword>
<comment type="subcellular location">
    <subcellularLocation>
        <location evidence="1">Membrane</location>
        <topology evidence="1">Single-pass type II membrane protein</topology>
    </subcellularLocation>
</comment>
<evidence type="ECO:0000256" key="4">
    <source>
        <dbReference type="ARBA" id="ARBA00023136"/>
    </source>
</evidence>
<dbReference type="PANTHER" id="PTHR31042">
    <property type="entry name" value="CORE-2/I-BRANCHING BETA-1,6-N-ACETYLGLUCOSAMINYLTRANSFERASE FAMILY PROTEIN-RELATED"/>
    <property type="match status" value="1"/>
</dbReference>
<keyword evidence="2" id="KW-0328">Glycosyltransferase</keyword>
<keyword evidence="4 6" id="KW-0472">Membrane</keyword>
<evidence type="ECO:0000256" key="2">
    <source>
        <dbReference type="ARBA" id="ARBA00022676"/>
    </source>
</evidence>